<accession>A0A0F5YI07</accession>
<organism evidence="1 2">
    <name type="scientific">Limnoraphis robusta CS-951</name>
    <dbReference type="NCBI Taxonomy" id="1637645"/>
    <lineage>
        <taxon>Bacteria</taxon>
        <taxon>Bacillati</taxon>
        <taxon>Cyanobacteriota</taxon>
        <taxon>Cyanophyceae</taxon>
        <taxon>Oscillatoriophycideae</taxon>
        <taxon>Oscillatoriales</taxon>
        <taxon>Sirenicapillariaceae</taxon>
        <taxon>Limnoraphis</taxon>
    </lineage>
</organism>
<dbReference type="RefSeq" id="WP_046278208.1">
    <property type="nucleotide sequence ID" value="NZ_LATL02000039.1"/>
</dbReference>
<reference evidence="1 2" key="1">
    <citation type="submission" date="2015-06" db="EMBL/GenBank/DDBJ databases">
        <title>Draft genome assembly of filamentous brackish cyanobacterium Limnoraphis robusta strain CS-951.</title>
        <authorList>
            <person name="Willis A."/>
            <person name="Parks M."/>
            <person name="Burford M.A."/>
        </authorList>
    </citation>
    <scope>NUCLEOTIDE SEQUENCE [LARGE SCALE GENOMIC DNA]</scope>
    <source>
        <strain evidence="1 2">CS-951</strain>
    </source>
</reference>
<name>A0A0F5YI07_9CYAN</name>
<sequence>MGTKVNHVDVVNSLTDPLESVREIVKACTDYLKIAEEERTKRQEIKAWEKTTIADINARRDLLIKYLELSFDERAKNFRQLFNVVDQAIDNGDNQQLALALHSITELAKSSPFKELANLTSVKAALNDPNHEWTF</sequence>
<protein>
    <submittedName>
        <fullName evidence="1">Uncharacterized protein</fullName>
    </submittedName>
</protein>
<gene>
    <name evidence="1" type="ORF">WN50_09030</name>
</gene>
<evidence type="ECO:0000313" key="1">
    <source>
        <dbReference type="EMBL" id="KKD38398.1"/>
    </source>
</evidence>
<dbReference type="OrthoDB" id="456914at2"/>
<comment type="caution">
    <text evidence="1">The sequence shown here is derived from an EMBL/GenBank/DDBJ whole genome shotgun (WGS) entry which is preliminary data.</text>
</comment>
<proteinExistence type="predicted"/>
<dbReference type="Proteomes" id="UP000033607">
    <property type="component" value="Unassembled WGS sequence"/>
</dbReference>
<dbReference type="AlphaFoldDB" id="A0A0F5YI07"/>
<dbReference type="EMBL" id="LATL02000039">
    <property type="protein sequence ID" value="KKD38398.1"/>
    <property type="molecule type" value="Genomic_DNA"/>
</dbReference>
<evidence type="ECO:0000313" key="2">
    <source>
        <dbReference type="Proteomes" id="UP000033607"/>
    </source>
</evidence>
<dbReference type="PATRIC" id="fig|1637645.4.peg.674"/>